<evidence type="ECO:0000313" key="2">
    <source>
        <dbReference type="EMBL" id="GFO26015.1"/>
    </source>
</evidence>
<accession>A0AAV4C310</accession>
<evidence type="ECO:0000256" key="1">
    <source>
        <dbReference type="SAM" id="MobiDB-lite"/>
    </source>
</evidence>
<comment type="caution">
    <text evidence="2">The sequence shown here is derived from an EMBL/GenBank/DDBJ whole genome shotgun (WGS) entry which is preliminary data.</text>
</comment>
<organism evidence="2 3">
    <name type="scientific">Plakobranchus ocellatus</name>
    <dbReference type="NCBI Taxonomy" id="259542"/>
    <lineage>
        <taxon>Eukaryota</taxon>
        <taxon>Metazoa</taxon>
        <taxon>Spiralia</taxon>
        <taxon>Lophotrochozoa</taxon>
        <taxon>Mollusca</taxon>
        <taxon>Gastropoda</taxon>
        <taxon>Heterobranchia</taxon>
        <taxon>Euthyneura</taxon>
        <taxon>Panpulmonata</taxon>
        <taxon>Sacoglossa</taxon>
        <taxon>Placobranchoidea</taxon>
        <taxon>Plakobranchidae</taxon>
        <taxon>Plakobranchus</taxon>
    </lineage>
</organism>
<feature type="compositionally biased region" description="Polar residues" evidence="1">
    <location>
        <begin position="149"/>
        <end position="163"/>
    </location>
</feature>
<reference evidence="2 3" key="1">
    <citation type="journal article" date="2021" name="Elife">
        <title>Chloroplast acquisition without the gene transfer in kleptoplastic sea slugs, Plakobranchus ocellatus.</title>
        <authorList>
            <person name="Maeda T."/>
            <person name="Takahashi S."/>
            <person name="Yoshida T."/>
            <person name="Shimamura S."/>
            <person name="Takaki Y."/>
            <person name="Nagai Y."/>
            <person name="Toyoda A."/>
            <person name="Suzuki Y."/>
            <person name="Arimoto A."/>
            <person name="Ishii H."/>
            <person name="Satoh N."/>
            <person name="Nishiyama T."/>
            <person name="Hasebe M."/>
            <person name="Maruyama T."/>
            <person name="Minagawa J."/>
            <person name="Obokata J."/>
            <person name="Shigenobu S."/>
        </authorList>
    </citation>
    <scope>NUCLEOTIDE SEQUENCE [LARGE SCALE GENOMIC DNA]</scope>
</reference>
<proteinExistence type="predicted"/>
<evidence type="ECO:0000313" key="3">
    <source>
        <dbReference type="Proteomes" id="UP000735302"/>
    </source>
</evidence>
<dbReference type="AlphaFoldDB" id="A0AAV4C310"/>
<name>A0AAV4C310_9GAST</name>
<feature type="compositionally biased region" description="Polar residues" evidence="1">
    <location>
        <begin position="1"/>
        <end position="13"/>
    </location>
</feature>
<feature type="region of interest" description="Disordered" evidence="1">
    <location>
        <begin position="80"/>
        <end position="187"/>
    </location>
</feature>
<dbReference type="EMBL" id="BLXT01005778">
    <property type="protein sequence ID" value="GFO26015.1"/>
    <property type="molecule type" value="Genomic_DNA"/>
</dbReference>
<feature type="region of interest" description="Disordered" evidence="1">
    <location>
        <begin position="1"/>
        <end position="44"/>
    </location>
</feature>
<dbReference type="Proteomes" id="UP000735302">
    <property type="component" value="Unassembled WGS sequence"/>
</dbReference>
<sequence>MLNTSELTMSLTLAESEDGSLVLTKTKEGGKKLKEQPDVENSGQDYFSSLEDQILSSEDQEQTQGLKRLLQTEATIHSESGAAAFPAIGEYENSSSGDQSRDKYLSVSDSQPAERFSESEKVAINTADGDEVSTLPYSHSRGHGPRSQGEATPNPSSTDSNVSHNERDAFAKNGSVGVGYGAVNLHQ</sequence>
<keyword evidence="3" id="KW-1185">Reference proteome</keyword>
<gene>
    <name evidence="2" type="ORF">PoB_005252000</name>
</gene>
<protein>
    <submittedName>
        <fullName evidence="2">Uncharacterized protein</fullName>
    </submittedName>
</protein>
<feature type="compositionally biased region" description="Basic and acidic residues" evidence="1">
    <location>
        <begin position="25"/>
        <end position="37"/>
    </location>
</feature>